<evidence type="ECO:0000313" key="2">
    <source>
        <dbReference type="Proteomes" id="UP000053326"/>
    </source>
</evidence>
<evidence type="ECO:0000313" key="1">
    <source>
        <dbReference type="EMBL" id="KUK36600.1"/>
    </source>
</evidence>
<dbReference type="EMBL" id="LGFO01000069">
    <property type="protein sequence ID" value="KUK36600.1"/>
    <property type="molecule type" value="Genomic_DNA"/>
</dbReference>
<dbReference type="Pfam" id="PF10670">
    <property type="entry name" value="DUF4198"/>
    <property type="match status" value="1"/>
</dbReference>
<dbReference type="SUPFAM" id="SSF81296">
    <property type="entry name" value="E set domains"/>
    <property type="match status" value="1"/>
</dbReference>
<name>A0A101FGH2_9THEO</name>
<reference evidence="2" key="1">
    <citation type="journal article" date="2015" name="MBio">
        <title>Genome-Resolved Metagenomic Analysis Reveals Roles for Candidate Phyla and Other Microbial Community Members in Biogeochemical Transformations in Oil Reservoirs.</title>
        <authorList>
            <person name="Hu P."/>
            <person name="Tom L."/>
            <person name="Singh A."/>
            <person name="Thomas B.C."/>
            <person name="Baker B.J."/>
            <person name="Piceno Y.M."/>
            <person name="Andersen G.L."/>
            <person name="Banfield J.F."/>
        </authorList>
    </citation>
    <scope>NUCLEOTIDE SEQUENCE [LARGE SCALE GENOMIC DNA]</scope>
</reference>
<dbReference type="PROSITE" id="PS50194">
    <property type="entry name" value="FILAMIN_REPEAT"/>
    <property type="match status" value="1"/>
</dbReference>
<dbReference type="Proteomes" id="UP000053326">
    <property type="component" value="Unassembled WGS sequence"/>
</dbReference>
<sequence>MKYSSFRDTTRLVIRGHEGWLDVGRVHYHPGAPVEVFFKWGHNMKPDGLCQKERLRAYLVDPEGIKENLNLYDHDDLSYALSFTPAKEGFYQVIVEQDGIVTVTVDGKYLLLPKKDCQFPLEAAAFTQYARAIIPVGHDLEGEVRPAGNALELAPLLWKTWRAGDRLRLHALFRGQPAAGVKITFVDGDSPDVGEPLVKETGEDGLVDFSLSESGRYLILARYVDETDAKEGYYDQRRFTATLPLLVTR</sequence>
<dbReference type="InterPro" id="IPR014756">
    <property type="entry name" value="Ig_E-set"/>
</dbReference>
<gene>
    <name evidence="1" type="ORF">XD66_0695</name>
</gene>
<comment type="caution">
    <text evidence="1">The sequence shown here is derived from an EMBL/GenBank/DDBJ whole genome shotgun (WGS) entry which is preliminary data.</text>
</comment>
<dbReference type="AlphaFoldDB" id="A0A101FGH2"/>
<organism evidence="1 2">
    <name type="scientific">Thermacetogenium phaeum</name>
    <dbReference type="NCBI Taxonomy" id="85874"/>
    <lineage>
        <taxon>Bacteria</taxon>
        <taxon>Bacillati</taxon>
        <taxon>Bacillota</taxon>
        <taxon>Clostridia</taxon>
        <taxon>Thermoanaerobacterales</taxon>
        <taxon>Thermoanaerobacteraceae</taxon>
        <taxon>Thermacetogenium</taxon>
    </lineage>
</organism>
<dbReference type="InterPro" id="IPR013783">
    <property type="entry name" value="Ig-like_fold"/>
</dbReference>
<accession>A0A101FGH2</accession>
<dbReference type="InterPro" id="IPR017868">
    <property type="entry name" value="Filamin/ABP280_repeat-like"/>
</dbReference>
<proteinExistence type="predicted"/>
<dbReference type="InterPro" id="IPR019613">
    <property type="entry name" value="DUF4198"/>
</dbReference>
<protein>
    <submittedName>
        <fullName evidence="1">Putative nickel transport complex, NikM subunit</fullName>
    </submittedName>
</protein>
<dbReference type="Gene3D" id="2.60.40.10">
    <property type="entry name" value="Immunoglobulins"/>
    <property type="match status" value="1"/>
</dbReference>